<dbReference type="EMBL" id="CAIIXF020000011">
    <property type="protein sequence ID" value="CAH1798844.1"/>
    <property type="molecule type" value="Genomic_DNA"/>
</dbReference>
<evidence type="ECO:0000256" key="5">
    <source>
        <dbReference type="ARBA" id="ARBA00022827"/>
    </source>
</evidence>
<proteinExistence type="inferred from homology"/>
<gene>
    <name evidence="8" type="ORF">OFUS_LOCUS22927</name>
</gene>
<dbReference type="Proteomes" id="UP000749559">
    <property type="component" value="Unassembled WGS sequence"/>
</dbReference>
<organism evidence="8 9">
    <name type="scientific">Owenia fusiformis</name>
    <name type="common">Polychaete worm</name>
    <dbReference type="NCBI Taxonomy" id="6347"/>
    <lineage>
        <taxon>Eukaryota</taxon>
        <taxon>Metazoa</taxon>
        <taxon>Spiralia</taxon>
        <taxon>Lophotrochozoa</taxon>
        <taxon>Annelida</taxon>
        <taxon>Polychaeta</taxon>
        <taxon>Sedentaria</taxon>
        <taxon>Canalipalpata</taxon>
        <taxon>Sabellida</taxon>
        <taxon>Oweniida</taxon>
        <taxon>Oweniidae</taxon>
        <taxon>Owenia</taxon>
    </lineage>
</organism>
<dbReference type="Gene3D" id="3.40.50.720">
    <property type="entry name" value="NAD(P)-binding Rossmann-like Domain"/>
    <property type="match status" value="1"/>
</dbReference>
<keyword evidence="6" id="KW-0560">Oxidoreductase</keyword>
<dbReference type="PROSITE" id="PS00677">
    <property type="entry name" value="DAO"/>
    <property type="match status" value="1"/>
</dbReference>
<dbReference type="InterPro" id="IPR006076">
    <property type="entry name" value="FAD-dep_OxRdtase"/>
</dbReference>
<accession>A0A8J1XJG1</accession>
<evidence type="ECO:0000256" key="4">
    <source>
        <dbReference type="ARBA" id="ARBA00022630"/>
    </source>
</evidence>
<dbReference type="PIRSF" id="PIRSF000189">
    <property type="entry name" value="D-aa_oxidase"/>
    <property type="match status" value="1"/>
</dbReference>
<reference evidence="8" key="1">
    <citation type="submission" date="2022-03" db="EMBL/GenBank/DDBJ databases">
        <authorList>
            <person name="Martin C."/>
        </authorList>
    </citation>
    <scope>NUCLEOTIDE SEQUENCE</scope>
</reference>
<evidence type="ECO:0000313" key="8">
    <source>
        <dbReference type="EMBL" id="CAH1798844.1"/>
    </source>
</evidence>
<dbReference type="Gene3D" id="3.30.9.10">
    <property type="entry name" value="D-Amino Acid Oxidase, subunit A, domain 2"/>
    <property type="match status" value="1"/>
</dbReference>
<evidence type="ECO:0000313" key="9">
    <source>
        <dbReference type="Proteomes" id="UP000749559"/>
    </source>
</evidence>
<evidence type="ECO:0000256" key="7">
    <source>
        <dbReference type="PIRSR" id="PIRSR000189-1"/>
    </source>
</evidence>
<evidence type="ECO:0000256" key="1">
    <source>
        <dbReference type="ARBA" id="ARBA00001974"/>
    </source>
</evidence>
<protein>
    <submittedName>
        <fullName evidence="8">Uncharacterized protein</fullName>
    </submittedName>
</protein>
<feature type="binding site" evidence="7">
    <location>
        <position position="276"/>
    </location>
    <ligand>
        <name>D-dopa</name>
        <dbReference type="ChEBI" id="CHEBI:149689"/>
    </ligand>
</feature>
<dbReference type="InterPro" id="IPR006181">
    <property type="entry name" value="D-amino_acid_oxidase_CS"/>
</dbReference>
<keyword evidence="4" id="KW-0285">Flavoprotein</keyword>
<keyword evidence="9" id="KW-1185">Reference proteome</keyword>
<comment type="subcellular location">
    <subcellularLocation>
        <location evidence="2">Peroxisome matrix</location>
    </subcellularLocation>
</comment>
<dbReference type="SUPFAM" id="SSF51971">
    <property type="entry name" value="Nucleotide-binding domain"/>
    <property type="match status" value="1"/>
</dbReference>
<keyword evidence="5 7" id="KW-0274">FAD</keyword>
<dbReference type="SUPFAM" id="SSF54373">
    <property type="entry name" value="FAD-linked reductases, C-terminal domain"/>
    <property type="match status" value="1"/>
</dbReference>
<dbReference type="GO" id="GO:0003884">
    <property type="term" value="F:D-amino-acid oxidase activity"/>
    <property type="evidence" value="ECO:0007669"/>
    <property type="project" value="InterPro"/>
</dbReference>
<evidence type="ECO:0000256" key="6">
    <source>
        <dbReference type="ARBA" id="ARBA00023002"/>
    </source>
</evidence>
<feature type="binding site" evidence="7">
    <location>
        <position position="221"/>
    </location>
    <ligand>
        <name>D-dopa</name>
        <dbReference type="ChEBI" id="CHEBI:149689"/>
    </ligand>
</feature>
<evidence type="ECO:0000256" key="3">
    <source>
        <dbReference type="ARBA" id="ARBA00006730"/>
    </source>
</evidence>
<dbReference type="GO" id="GO:0019478">
    <property type="term" value="P:D-amino acid catabolic process"/>
    <property type="evidence" value="ECO:0007669"/>
    <property type="project" value="TreeGrafter"/>
</dbReference>
<sequence length="339" mass="37438">MVKILVIGAGAVGLSTAVCMQRSIDGANMTIFAEKFGVDTTSDGAAGIFRPLPPDIPDDMIRPWLAESWKYYDSIASSGEGSIAGVFPVSGYDLYPEKSPIPPAYRDYVYHYRPCTKRELQVQFNNKYKAGFFISTLMVEGRKYLPWLTKQFLGEGGKIQAIKVKSLADIDSSFDVIVNCSGSGSFELVDDKNMYPIQGQLTRVKADWVKHFYYDVENSTYIVPGANNVVLGGTKVVGDASTVANSETREQVFTRCCQLLPSLKEATFLWDWVGIRPGRVINPRVEAGIETINHKRRMVVHNYGHAADGVALSWGTAVQATKLLKQLLNEQTSIVCAKL</sequence>
<dbReference type="OrthoDB" id="2015447at2759"/>
<dbReference type="PANTHER" id="PTHR11530">
    <property type="entry name" value="D-AMINO ACID OXIDASE"/>
    <property type="match status" value="1"/>
</dbReference>
<dbReference type="Pfam" id="PF01266">
    <property type="entry name" value="DAO"/>
    <property type="match status" value="1"/>
</dbReference>
<comment type="caution">
    <text evidence="8">The sequence shown here is derived from an EMBL/GenBank/DDBJ whole genome shotgun (WGS) entry which is preliminary data.</text>
</comment>
<comment type="cofactor">
    <cofactor evidence="1 7">
        <name>FAD</name>
        <dbReference type="ChEBI" id="CHEBI:57692"/>
    </cofactor>
</comment>
<dbReference type="GO" id="GO:0071949">
    <property type="term" value="F:FAD binding"/>
    <property type="evidence" value="ECO:0007669"/>
    <property type="project" value="InterPro"/>
</dbReference>
<dbReference type="AlphaFoldDB" id="A0A8J1XJG1"/>
<evidence type="ECO:0000256" key="2">
    <source>
        <dbReference type="ARBA" id="ARBA00004253"/>
    </source>
</evidence>
<comment type="similarity">
    <text evidence="3">Belongs to the DAMOX/DASOX family.</text>
</comment>
<dbReference type="PANTHER" id="PTHR11530:SF11">
    <property type="entry name" value="D-ASPARTATE OXIDASE"/>
    <property type="match status" value="1"/>
</dbReference>
<dbReference type="InterPro" id="IPR023209">
    <property type="entry name" value="DAO"/>
</dbReference>
<name>A0A8J1XJG1_OWEFU</name>
<dbReference type="GO" id="GO:0005782">
    <property type="term" value="C:peroxisomal matrix"/>
    <property type="evidence" value="ECO:0007669"/>
    <property type="project" value="UniProtKB-SubCell"/>
</dbReference>
<feature type="binding site" evidence="7">
    <location>
        <position position="164"/>
    </location>
    <ligand>
        <name>FAD</name>
        <dbReference type="ChEBI" id="CHEBI:57692"/>
    </ligand>
</feature>
<feature type="binding site" evidence="7">
    <location>
        <begin position="41"/>
        <end position="42"/>
    </location>
    <ligand>
        <name>FAD</name>
        <dbReference type="ChEBI" id="CHEBI:57692"/>
    </ligand>
</feature>